<evidence type="ECO:0000259" key="5">
    <source>
        <dbReference type="PROSITE" id="PS50021"/>
    </source>
</evidence>
<gene>
    <name evidence="6" type="ORF">SteCoe_33214</name>
</gene>
<keyword evidence="3 4" id="KW-0175">Coiled coil</keyword>
<dbReference type="Gene3D" id="1.10.418.10">
    <property type="entry name" value="Calponin-like domain"/>
    <property type="match status" value="1"/>
</dbReference>
<dbReference type="GO" id="GO:0005737">
    <property type="term" value="C:cytoplasm"/>
    <property type="evidence" value="ECO:0007669"/>
    <property type="project" value="UniProtKB-SubCell"/>
</dbReference>
<name>A0A1R2AXA8_9CILI</name>
<dbReference type="GO" id="GO:0030705">
    <property type="term" value="P:cytoskeleton-dependent intracellular transport"/>
    <property type="evidence" value="ECO:0007669"/>
    <property type="project" value="InterPro"/>
</dbReference>
<comment type="subcellular location">
    <subcellularLocation>
        <location evidence="1">Cytoplasm</location>
    </subcellularLocation>
</comment>
<organism evidence="6 7">
    <name type="scientific">Stentor coeruleus</name>
    <dbReference type="NCBI Taxonomy" id="5963"/>
    <lineage>
        <taxon>Eukaryota</taxon>
        <taxon>Sar</taxon>
        <taxon>Alveolata</taxon>
        <taxon>Ciliophora</taxon>
        <taxon>Postciliodesmatophora</taxon>
        <taxon>Heterotrichea</taxon>
        <taxon>Heterotrichida</taxon>
        <taxon>Stentoridae</taxon>
        <taxon>Stentor</taxon>
    </lineage>
</organism>
<feature type="coiled-coil region" evidence="4">
    <location>
        <begin position="642"/>
        <end position="691"/>
    </location>
</feature>
<evidence type="ECO:0000313" key="6">
    <source>
        <dbReference type="EMBL" id="OMJ69137.1"/>
    </source>
</evidence>
<evidence type="ECO:0000256" key="3">
    <source>
        <dbReference type="ARBA" id="ARBA00023054"/>
    </source>
</evidence>
<dbReference type="InterPro" id="IPR001715">
    <property type="entry name" value="CH_dom"/>
</dbReference>
<dbReference type="Proteomes" id="UP000187209">
    <property type="component" value="Unassembled WGS sequence"/>
</dbReference>
<feature type="coiled-coil region" evidence="4">
    <location>
        <begin position="360"/>
        <end position="387"/>
    </location>
</feature>
<reference evidence="6 7" key="1">
    <citation type="submission" date="2016-11" db="EMBL/GenBank/DDBJ databases">
        <title>The macronuclear genome of Stentor coeruleus: a giant cell with tiny introns.</title>
        <authorList>
            <person name="Slabodnick M."/>
            <person name="Ruby J.G."/>
            <person name="Reiff S.B."/>
            <person name="Swart E.C."/>
            <person name="Gosai S."/>
            <person name="Prabakaran S."/>
            <person name="Witkowska E."/>
            <person name="Larue G.E."/>
            <person name="Fisher S."/>
            <person name="Freeman R.M."/>
            <person name="Gunawardena J."/>
            <person name="Chu W."/>
            <person name="Stover N.A."/>
            <person name="Gregory B.D."/>
            <person name="Nowacki M."/>
            <person name="Derisi J."/>
            <person name="Roy S.W."/>
            <person name="Marshall W.F."/>
            <person name="Sood P."/>
        </authorList>
    </citation>
    <scope>NUCLEOTIDE SEQUENCE [LARGE SCALE GENOMIC DNA]</scope>
    <source>
        <strain evidence="6">WM001</strain>
    </source>
</reference>
<dbReference type="GO" id="GO:0031122">
    <property type="term" value="P:cytoplasmic microtubule organization"/>
    <property type="evidence" value="ECO:0007669"/>
    <property type="project" value="TreeGrafter"/>
</dbReference>
<dbReference type="PANTHER" id="PTHR18947:SF28">
    <property type="entry name" value="GIRDIN, ISOFORM A"/>
    <property type="match status" value="1"/>
</dbReference>
<evidence type="ECO:0000256" key="4">
    <source>
        <dbReference type="SAM" id="Coils"/>
    </source>
</evidence>
<dbReference type="PANTHER" id="PTHR18947">
    <property type="entry name" value="HOOK PROTEINS"/>
    <property type="match status" value="1"/>
</dbReference>
<keyword evidence="2" id="KW-0963">Cytoplasm</keyword>
<sequence length="794" mass="93185">MEDIGNCLVKWVRNNQLNTNELTNKCESISDLSDGIVFYELMNGVSPDYFDMDCITLDVKTNWALKLGNLRRLKKSLDKYIDEELKIKSTKFDRIDLPLIARSSRADEIIKLFESLMFAILNCPKKTIYIRRIMDLDESVQMQLMYFIQNKVMGEGETKPSSESESQRKEIESLKFERKKLSEQVSELEQELSLAHEEYAILHSDYQALKFDNERLALEVEKRTGLEAKETNIIEMELKSRLSEKDDSIIELKKNIEKTKKRYETEIVQLKDELDIANSKLVESLNIEKMMNQYKKRVESFGNLKAQFDDLQRTNDSLTNTINAQQDEIEGLLKIKHLCVSLKESLEKEKSKTENLNFILETKEKLIKKLEKANYEYKQKVDFLTKQTEELMNADFFPESSHASEDSFSRYEKEAFPIVRELRIKNFPSVSQGEQFENLNAEFKKQTALIEIKKTKLKRLKENIKMVNEDSRSRILEVENYFSVLQVSFEKLQNDNLYLSEEIQKLNENLHEKETELFAQKQIIEDLEEFKAIKTSTLADLKIMSAEKDEFLRQISTLNGKLSEFSSVLSSKDQHIKDLNSENRATNQQIQAYKEREILLEKEIQSLKSESLSSHDASDRMIVLEKENIEYRSQSALFNSRIEEKNQRILELTKENKAISEEYKQKFAKLKEDYDRELEAKNQEMIKQTEEATSILMKQREQLAARLQTERRNTIMNFSQAMSIRENFPTVGKEVPKLKQLLIEREKEISRLSRNCKDLKVCWKEAAKLLKAVYKELGKETEKIEDAVRERLSI</sequence>
<dbReference type="SUPFAM" id="SSF116907">
    <property type="entry name" value="Hook domain"/>
    <property type="match status" value="1"/>
</dbReference>
<feature type="coiled-coil region" evidence="4">
    <location>
        <begin position="576"/>
        <end position="610"/>
    </location>
</feature>
<dbReference type="GO" id="GO:0008017">
    <property type="term" value="F:microtubule binding"/>
    <property type="evidence" value="ECO:0007669"/>
    <property type="project" value="TreeGrafter"/>
</dbReference>
<feature type="coiled-coil region" evidence="4">
    <location>
        <begin position="242"/>
        <end position="280"/>
    </location>
</feature>
<dbReference type="InterPro" id="IPR043936">
    <property type="entry name" value="HOOK_N"/>
</dbReference>
<feature type="coiled-coil region" evidence="4">
    <location>
        <begin position="164"/>
        <end position="198"/>
    </location>
</feature>
<evidence type="ECO:0000256" key="1">
    <source>
        <dbReference type="ARBA" id="ARBA00004496"/>
    </source>
</evidence>
<dbReference type="PROSITE" id="PS50021">
    <property type="entry name" value="CH"/>
    <property type="match status" value="1"/>
</dbReference>
<dbReference type="AlphaFoldDB" id="A0A1R2AXA8"/>
<dbReference type="Pfam" id="PF19047">
    <property type="entry name" value="HOOK_N"/>
    <property type="match status" value="1"/>
</dbReference>
<feature type="domain" description="Calponin-homology (CH)" evidence="5">
    <location>
        <begin position="2"/>
        <end position="121"/>
    </location>
</feature>
<comment type="caution">
    <text evidence="6">The sequence shown here is derived from an EMBL/GenBank/DDBJ whole genome shotgun (WGS) entry which is preliminary data.</text>
</comment>
<evidence type="ECO:0000256" key="2">
    <source>
        <dbReference type="ARBA" id="ARBA00022490"/>
    </source>
</evidence>
<accession>A0A1R2AXA8</accession>
<feature type="coiled-coil region" evidence="4">
    <location>
        <begin position="450"/>
        <end position="523"/>
    </location>
</feature>
<dbReference type="OrthoDB" id="296466at2759"/>
<evidence type="ECO:0000313" key="7">
    <source>
        <dbReference type="Proteomes" id="UP000187209"/>
    </source>
</evidence>
<dbReference type="InterPro" id="IPR036872">
    <property type="entry name" value="CH_dom_sf"/>
</dbReference>
<dbReference type="EMBL" id="MPUH01001235">
    <property type="protein sequence ID" value="OMJ69137.1"/>
    <property type="molecule type" value="Genomic_DNA"/>
</dbReference>
<dbReference type="CDD" id="cd22211">
    <property type="entry name" value="HkD_SF"/>
    <property type="match status" value="1"/>
</dbReference>
<feature type="coiled-coil region" evidence="4">
    <location>
        <begin position="308"/>
        <end position="335"/>
    </location>
</feature>
<proteinExistence type="predicted"/>
<protein>
    <recommendedName>
        <fullName evidence="5">Calponin-homology (CH) domain-containing protein</fullName>
    </recommendedName>
</protein>
<dbReference type="GO" id="GO:0051959">
    <property type="term" value="F:dynein light intermediate chain binding"/>
    <property type="evidence" value="ECO:0007669"/>
    <property type="project" value="TreeGrafter"/>
</dbReference>
<keyword evidence="7" id="KW-1185">Reference proteome</keyword>
<dbReference type="GO" id="GO:0005815">
    <property type="term" value="C:microtubule organizing center"/>
    <property type="evidence" value="ECO:0007669"/>
    <property type="project" value="TreeGrafter"/>
</dbReference>